<evidence type="ECO:0000256" key="2">
    <source>
        <dbReference type="SAM" id="MobiDB-lite"/>
    </source>
</evidence>
<feature type="region of interest" description="Disordered" evidence="2">
    <location>
        <begin position="281"/>
        <end position="306"/>
    </location>
</feature>
<keyword evidence="1" id="KW-0175">Coiled coil</keyword>
<feature type="region of interest" description="Disordered" evidence="2">
    <location>
        <begin position="174"/>
        <end position="239"/>
    </location>
</feature>
<dbReference type="AlphaFoldDB" id="A0A9P8T7P4"/>
<reference evidence="3" key="1">
    <citation type="journal article" date="2021" name="Open Biol.">
        <title>Shared evolutionary footprints suggest mitochondrial oxidative damage underlies multiple complex I losses in fungi.</title>
        <authorList>
            <person name="Schikora-Tamarit M.A."/>
            <person name="Marcet-Houben M."/>
            <person name="Nosek J."/>
            <person name="Gabaldon T."/>
        </authorList>
    </citation>
    <scope>NUCLEOTIDE SEQUENCE</scope>
    <source>
        <strain evidence="3">CBS6341</strain>
    </source>
</reference>
<organism evidence="3 4">
    <name type="scientific">Wickerhamomyces mucosus</name>
    <dbReference type="NCBI Taxonomy" id="1378264"/>
    <lineage>
        <taxon>Eukaryota</taxon>
        <taxon>Fungi</taxon>
        <taxon>Dikarya</taxon>
        <taxon>Ascomycota</taxon>
        <taxon>Saccharomycotina</taxon>
        <taxon>Saccharomycetes</taxon>
        <taxon>Phaffomycetales</taxon>
        <taxon>Wickerhamomycetaceae</taxon>
        <taxon>Wickerhamomyces</taxon>
    </lineage>
</organism>
<evidence type="ECO:0000313" key="4">
    <source>
        <dbReference type="Proteomes" id="UP000769528"/>
    </source>
</evidence>
<feature type="compositionally biased region" description="Polar residues" evidence="2">
    <location>
        <begin position="283"/>
        <end position="306"/>
    </location>
</feature>
<feature type="coiled-coil region" evidence="1">
    <location>
        <begin position="551"/>
        <end position="578"/>
    </location>
</feature>
<evidence type="ECO:0000313" key="3">
    <source>
        <dbReference type="EMBL" id="KAH3669031.1"/>
    </source>
</evidence>
<evidence type="ECO:0000256" key="1">
    <source>
        <dbReference type="SAM" id="Coils"/>
    </source>
</evidence>
<feature type="coiled-coil region" evidence="1">
    <location>
        <begin position="696"/>
        <end position="772"/>
    </location>
</feature>
<feature type="compositionally biased region" description="Polar residues" evidence="2">
    <location>
        <begin position="185"/>
        <end position="220"/>
    </location>
</feature>
<comment type="caution">
    <text evidence="3">The sequence shown here is derived from an EMBL/GenBank/DDBJ whole genome shotgun (WGS) entry which is preliminary data.</text>
</comment>
<accession>A0A9P8T7P4</accession>
<reference evidence="3" key="2">
    <citation type="submission" date="2021-01" db="EMBL/GenBank/DDBJ databases">
        <authorList>
            <person name="Schikora-Tamarit M.A."/>
        </authorList>
    </citation>
    <scope>NUCLEOTIDE SEQUENCE</scope>
    <source>
        <strain evidence="3">CBS6341</strain>
    </source>
</reference>
<feature type="compositionally biased region" description="Polar residues" evidence="2">
    <location>
        <begin position="229"/>
        <end position="239"/>
    </location>
</feature>
<gene>
    <name evidence="3" type="ORF">WICMUC_005106</name>
</gene>
<proteinExistence type="predicted"/>
<feature type="compositionally biased region" description="Polar residues" evidence="2">
    <location>
        <begin position="1051"/>
        <end position="1073"/>
    </location>
</feature>
<protein>
    <submittedName>
        <fullName evidence="3">Uncharacterized protein</fullName>
    </submittedName>
</protein>
<feature type="region of interest" description="Disordered" evidence="2">
    <location>
        <begin position="1048"/>
        <end position="1073"/>
    </location>
</feature>
<dbReference type="EMBL" id="JAEUBF010001355">
    <property type="protein sequence ID" value="KAH3669031.1"/>
    <property type="molecule type" value="Genomic_DNA"/>
</dbReference>
<sequence length="1085" mass="124624">MSSSSSSVSSESIIDDREDQNELVCLARTLSNNDGAGTIRNPKRFGIVNFEKSSSKSASPLKAELQLQHESDAAIRSPNQSLSDLNVRTIEEEEDLYDTLRYDPFNVPATTNQDTSKIISENALPERSFRILKQVRFTDSDEILKNFGNSNPPKSSPISVKKVKRSKRHFFFKSRKARHRDLEDPSSSEYSATPDTSEFNSPNKSSTYEIPNGKNVSGFKSQERFEGSSKIQPKPNQNQASYQIIPEIIEELDKNLNNSMDLDEEYDVGDDNDDKQLRIVSTIPPSTSPNTIFSADNQTSTELSSKSNDIDNLYSSDYRSSQFEDSALSLAKRFSNLKLDQQDESMRDADTDAINTFKNIQSKFSLRLSKDHFESLKKGQFEETTQDITLNGLSNASFNFGKADSYTLNPSTPDGSFDQVDILDRDPLKLPDIQGIPSTNIKIGNLKSIPIFDETEEKFDYAATKLKCRDILLSLESNKNSTNGSRQSSLENLGNYTLDDLLSRCGKLIIENSATMEHERRQSINYRKKFEDLAISLDEIGSESVLKTQKIEDLQKQLIEIQTQRDKLENKFKREQQTLLYERERYSDLERDLFNQRSLLNHLQFKQKQRESFNSKLSNLIIPGTSAEDMNNEEAVLESLTGFINSTKILKERNQLLIMNENQLHKELKNLKDINENSFEEKTALQNSLLEKETLILEYVEEIKTHTLKIQALERSCNEAGAISTLKQSENKRLQNEISDSKKDIERMELRMKELEKNIEVLNSNKIKLESTVIQLQHIGDEQINWLKDRDSKITLQENSLIESQDKIVNLMLEKDGCVKDLENLRDVVEGLRLQIKESKELLDLRNEEQISLTEKFQQAQESKDLKIAELQKGISTKDDIIDEIDVNLKETRRKLGEKHDQCVWYERRLDQLRSELDESSSELNRRINCTQGLKRSYLDLCYNALNNFEGIMDPFSLETIKEIIEHEELDGEKCFQSILKINLYVRESITVLTKGYRNLMKSIENSQKEVIPHTRLQQEIEEQTIKITKLSEKVKKYEDFIKKIPRKKTTSGNNDIQSSSFRRPNLKPGSSSTLMSDDLFKLIS</sequence>
<keyword evidence="4" id="KW-1185">Reference proteome</keyword>
<dbReference type="OrthoDB" id="10692746at2759"/>
<name>A0A9P8T7P4_9ASCO</name>
<dbReference type="Proteomes" id="UP000769528">
    <property type="component" value="Unassembled WGS sequence"/>
</dbReference>